<organism evidence="5 6">
    <name type="scientific">Cordylochernes scorpioides</name>
    <dbReference type="NCBI Taxonomy" id="51811"/>
    <lineage>
        <taxon>Eukaryota</taxon>
        <taxon>Metazoa</taxon>
        <taxon>Ecdysozoa</taxon>
        <taxon>Arthropoda</taxon>
        <taxon>Chelicerata</taxon>
        <taxon>Arachnida</taxon>
        <taxon>Pseudoscorpiones</taxon>
        <taxon>Cheliferoidea</taxon>
        <taxon>Chernetidae</taxon>
        <taxon>Cordylochernes</taxon>
    </lineage>
</organism>
<evidence type="ECO:0000313" key="6">
    <source>
        <dbReference type="Proteomes" id="UP001235939"/>
    </source>
</evidence>
<keyword evidence="3" id="KW-0732">Signal</keyword>
<sequence length="655" mass="73181">MILSTVLFVLSCVILEAQGRAFYCYEEVRPGPCKGNFKRFFFNQTSAKCEAFVYGGCNGNLNRFQTLDECEEDCHAGPRVGNHADAVATEGFQPQHCGDTPDSGPCRGLFKRYYYNNKTDSCQEFVFGGCGGNRNNFRQLEDCQHECKRRAASVSREVCALPPFSGPCLAYIPRYHYDPVTQTCKQFVYGGCQSNGNNFRSEAECLSSCRAEEKEAAPSEELCSLPPETGRCRGYFPRYHYDPKSNTCRRFIYGGCGGNDNNFKTEAECTKSCGEKLVVFPAVALSEDDTPICRRPKKVGDCKAAIPRFYFDRNTKTCKEFTWGGCDSNGNNFHNHEECMTACEVLRPSSCHAPYKSPMSTGEIPVCERPPQTGMCRGNFPMFYYDPKTRSCKEFVYGGCGSNGNNFGTVEECLEACDAGVTAAPKLCSLPPVTGMCRGLFRRFHYDSKSKTCQLFIYGGCKGNANNFRTKAQCTKTCGGETVLRLRCLLNQTPPRQSTHILEVNVFHFTQYDPPHGPLRAFLRYPRRQGYYSNSSEKKAFHHGLGLWPFSVQYRFKIMRFVSELVHGVPHGVVSAGVTAAPELCSLPPETGMCRGYFPRYHYDPSSNTCRRFIYGGCGGNSNNFQTEAECTKTCGSKDPQLVSVCLDTSNDFLF</sequence>
<feature type="domain" description="BPTI/Kunitz inhibitor" evidence="4">
    <location>
        <begin position="367"/>
        <end position="417"/>
    </location>
</feature>
<feature type="domain" description="BPTI/Kunitz inhibitor" evidence="4">
    <location>
        <begin position="24"/>
        <end position="74"/>
    </location>
</feature>
<evidence type="ECO:0000256" key="2">
    <source>
        <dbReference type="ARBA" id="ARBA00022900"/>
    </source>
</evidence>
<dbReference type="SUPFAM" id="SSF57362">
    <property type="entry name" value="BPTI-like"/>
    <property type="match status" value="8"/>
</dbReference>
<feature type="domain" description="BPTI/Kunitz inhibitor" evidence="4">
    <location>
        <begin position="293"/>
        <end position="343"/>
    </location>
</feature>
<dbReference type="PANTHER" id="PTHR10083">
    <property type="entry name" value="KUNITZ-TYPE PROTEASE INHIBITOR-RELATED"/>
    <property type="match status" value="1"/>
</dbReference>
<name>A0ABY6L1U5_9ARAC</name>
<protein>
    <submittedName>
        <fullName evidence="5">PAPLN</fullName>
    </submittedName>
</protein>
<feature type="chain" id="PRO_5047115782" evidence="3">
    <location>
        <begin position="20"/>
        <end position="655"/>
    </location>
</feature>
<dbReference type="Pfam" id="PF00014">
    <property type="entry name" value="Kunitz_BPTI"/>
    <property type="match status" value="8"/>
</dbReference>
<feature type="domain" description="BPTI/Kunitz inhibitor" evidence="4">
    <location>
        <begin position="97"/>
        <end position="147"/>
    </location>
</feature>
<dbReference type="InterPro" id="IPR002223">
    <property type="entry name" value="Kunitz_BPTI"/>
</dbReference>
<evidence type="ECO:0000256" key="3">
    <source>
        <dbReference type="SAM" id="SignalP"/>
    </source>
</evidence>
<feature type="domain" description="BPTI/Kunitz inhibitor" evidence="4">
    <location>
        <begin position="159"/>
        <end position="209"/>
    </location>
</feature>
<dbReference type="InterPro" id="IPR020901">
    <property type="entry name" value="Prtase_inh_Kunz-CS"/>
</dbReference>
<keyword evidence="2" id="KW-0722">Serine protease inhibitor</keyword>
<keyword evidence="1" id="KW-0646">Protease inhibitor</keyword>
<reference evidence="5 6" key="1">
    <citation type="submission" date="2022-01" db="EMBL/GenBank/DDBJ databases">
        <title>A chromosomal length assembly of Cordylochernes scorpioides.</title>
        <authorList>
            <person name="Zeh D."/>
            <person name="Zeh J."/>
        </authorList>
    </citation>
    <scope>NUCLEOTIDE SEQUENCE [LARGE SCALE GENOMIC DNA]</scope>
    <source>
        <strain evidence="5">IN4F17</strain>
        <tissue evidence="5">Whole Body</tissue>
    </source>
</reference>
<evidence type="ECO:0000313" key="5">
    <source>
        <dbReference type="EMBL" id="UYV74467.1"/>
    </source>
</evidence>
<dbReference type="InterPro" id="IPR036880">
    <property type="entry name" value="Kunitz_BPTI_sf"/>
</dbReference>
<dbReference type="PRINTS" id="PR00759">
    <property type="entry name" value="BASICPTASE"/>
</dbReference>
<dbReference type="SMART" id="SM00131">
    <property type="entry name" value="KU"/>
    <property type="match status" value="8"/>
</dbReference>
<dbReference type="Proteomes" id="UP001235939">
    <property type="component" value="Chromosome 11"/>
</dbReference>
<feature type="domain" description="BPTI/Kunitz inhibitor" evidence="4">
    <location>
        <begin position="223"/>
        <end position="273"/>
    </location>
</feature>
<proteinExistence type="predicted"/>
<feature type="domain" description="BPTI/Kunitz inhibitor" evidence="4">
    <location>
        <begin position="585"/>
        <end position="635"/>
    </location>
</feature>
<dbReference type="Gene3D" id="4.10.410.10">
    <property type="entry name" value="Pancreatic trypsin inhibitor Kunitz domain"/>
    <property type="match status" value="8"/>
</dbReference>
<dbReference type="CDD" id="cd00109">
    <property type="entry name" value="Kunitz-type"/>
    <property type="match status" value="7"/>
</dbReference>
<feature type="signal peptide" evidence="3">
    <location>
        <begin position="1"/>
        <end position="19"/>
    </location>
</feature>
<accession>A0ABY6L1U5</accession>
<gene>
    <name evidence="5" type="ORF">LAZ67_11003618</name>
</gene>
<evidence type="ECO:0000259" key="4">
    <source>
        <dbReference type="PROSITE" id="PS50279"/>
    </source>
</evidence>
<feature type="domain" description="BPTI/Kunitz inhibitor" evidence="4">
    <location>
        <begin position="428"/>
        <end position="478"/>
    </location>
</feature>
<dbReference type="PROSITE" id="PS50279">
    <property type="entry name" value="BPTI_KUNITZ_2"/>
    <property type="match status" value="8"/>
</dbReference>
<dbReference type="InterPro" id="IPR050098">
    <property type="entry name" value="TFPI/VKTCI-like"/>
</dbReference>
<keyword evidence="6" id="KW-1185">Reference proteome</keyword>
<dbReference type="PROSITE" id="PS00280">
    <property type="entry name" value="BPTI_KUNITZ_1"/>
    <property type="match status" value="4"/>
</dbReference>
<dbReference type="EMBL" id="CP092873">
    <property type="protein sequence ID" value="UYV74467.1"/>
    <property type="molecule type" value="Genomic_DNA"/>
</dbReference>
<evidence type="ECO:0000256" key="1">
    <source>
        <dbReference type="ARBA" id="ARBA00022690"/>
    </source>
</evidence>